<dbReference type="PANTHER" id="PTHR21567">
    <property type="entry name" value="CLASP"/>
    <property type="match status" value="1"/>
</dbReference>
<keyword evidence="8" id="KW-0206">Cytoskeleton</keyword>
<keyword evidence="5" id="KW-0493">Microtubule</keyword>
<dbReference type="AlphaFoldDB" id="A0A075ASE4"/>
<dbReference type="InterPro" id="IPR016024">
    <property type="entry name" value="ARM-type_fold"/>
</dbReference>
<dbReference type="STRING" id="988480.A0A075ASE4"/>
<dbReference type="PROSITE" id="PS50077">
    <property type="entry name" value="HEAT_REPEAT"/>
    <property type="match status" value="1"/>
</dbReference>
<evidence type="ECO:0000256" key="9">
    <source>
        <dbReference type="PROSITE-ProRule" id="PRU00103"/>
    </source>
</evidence>
<proteinExistence type="inferred from homology"/>
<dbReference type="GO" id="GO:1902903">
    <property type="term" value="P:regulation of supramolecular fiber organization"/>
    <property type="evidence" value="ECO:0007669"/>
    <property type="project" value="UniProtKB-ARBA"/>
</dbReference>
<keyword evidence="7" id="KW-0131">Cell cycle</keyword>
<dbReference type="OrthoDB" id="63891at2759"/>
<organism evidence="11 12">
    <name type="scientific">Rozella allomycis (strain CSF55)</name>
    <dbReference type="NCBI Taxonomy" id="988480"/>
    <lineage>
        <taxon>Eukaryota</taxon>
        <taxon>Fungi</taxon>
        <taxon>Fungi incertae sedis</taxon>
        <taxon>Cryptomycota</taxon>
        <taxon>Cryptomycota incertae sedis</taxon>
        <taxon>Rozella</taxon>
    </lineage>
</organism>
<feature type="repeat" description="HEAT" evidence="9">
    <location>
        <begin position="427"/>
        <end position="464"/>
    </location>
</feature>
<dbReference type="SUPFAM" id="SSF48371">
    <property type="entry name" value="ARM repeat"/>
    <property type="match status" value="1"/>
</dbReference>
<dbReference type="HOGENOM" id="CLU_321368_0_0_1"/>
<dbReference type="GO" id="GO:0005881">
    <property type="term" value="C:cytoplasmic microtubule"/>
    <property type="evidence" value="ECO:0007669"/>
    <property type="project" value="TreeGrafter"/>
</dbReference>
<feature type="domain" description="TOG" evidence="10">
    <location>
        <begin position="650"/>
        <end position="898"/>
    </location>
</feature>
<dbReference type="PANTHER" id="PTHR21567:SF87">
    <property type="entry name" value="CRESCERIN-LIKE PROTEIN CHE-12"/>
    <property type="match status" value="1"/>
</dbReference>
<gene>
    <name evidence="11" type="ORF">O9G_002871</name>
</gene>
<comment type="similarity">
    <text evidence="2">Belongs to the CLASP family.</text>
</comment>
<dbReference type="Proteomes" id="UP000030755">
    <property type="component" value="Unassembled WGS sequence"/>
</dbReference>
<reference evidence="11 12" key="1">
    <citation type="journal article" date="2013" name="Curr. Biol.">
        <title>Shared signatures of parasitism and phylogenomics unite Cryptomycota and microsporidia.</title>
        <authorList>
            <person name="James T.Y."/>
            <person name="Pelin A."/>
            <person name="Bonen L."/>
            <person name="Ahrendt S."/>
            <person name="Sain D."/>
            <person name="Corradi N."/>
            <person name="Stajich J.E."/>
        </authorList>
    </citation>
    <scope>NUCLEOTIDE SEQUENCE [LARGE SCALE GENOMIC DNA]</scope>
    <source>
        <strain evidence="11 12">CSF55</strain>
    </source>
</reference>
<protein>
    <submittedName>
        <fullName evidence="11">Clasp domain/Mitotic spindle Stu1-like protein</fullName>
    </submittedName>
</protein>
<evidence type="ECO:0000313" key="12">
    <source>
        <dbReference type="Proteomes" id="UP000030755"/>
    </source>
</evidence>
<dbReference type="SMART" id="SM01349">
    <property type="entry name" value="TOG"/>
    <property type="match status" value="3"/>
</dbReference>
<dbReference type="InterPro" id="IPR021133">
    <property type="entry name" value="HEAT_type_2"/>
</dbReference>
<dbReference type="InterPro" id="IPR024395">
    <property type="entry name" value="CLASP_N_dom"/>
</dbReference>
<dbReference type="InterPro" id="IPR034085">
    <property type="entry name" value="TOG"/>
</dbReference>
<name>A0A075ASE4_ROZAC</name>
<comment type="subcellular location">
    <subcellularLocation>
        <location evidence="1">Cytoplasm</location>
        <location evidence="1">Cytoskeleton</location>
        <location evidence="1">Spindle</location>
    </subcellularLocation>
</comment>
<dbReference type="GO" id="GO:0000226">
    <property type="term" value="P:microtubule cytoskeleton organization"/>
    <property type="evidence" value="ECO:0007669"/>
    <property type="project" value="TreeGrafter"/>
</dbReference>
<evidence type="ECO:0000259" key="10">
    <source>
        <dbReference type="SMART" id="SM01349"/>
    </source>
</evidence>
<evidence type="ECO:0000256" key="2">
    <source>
        <dbReference type="ARBA" id="ARBA00009549"/>
    </source>
</evidence>
<keyword evidence="3" id="KW-0963">Cytoplasm</keyword>
<dbReference type="GO" id="GO:0008017">
    <property type="term" value="F:microtubule binding"/>
    <property type="evidence" value="ECO:0007669"/>
    <property type="project" value="TreeGrafter"/>
</dbReference>
<evidence type="ECO:0000256" key="4">
    <source>
        <dbReference type="ARBA" id="ARBA00022618"/>
    </source>
</evidence>
<accession>A0A075ASE4</accession>
<feature type="domain" description="TOG" evidence="10">
    <location>
        <begin position="267"/>
        <end position="493"/>
    </location>
</feature>
<evidence type="ECO:0000256" key="6">
    <source>
        <dbReference type="ARBA" id="ARBA00022737"/>
    </source>
</evidence>
<evidence type="ECO:0000256" key="1">
    <source>
        <dbReference type="ARBA" id="ARBA00004186"/>
    </source>
</evidence>
<keyword evidence="7" id="KW-0498">Mitosis</keyword>
<dbReference type="EMBL" id="KE561079">
    <property type="protein sequence ID" value="EPZ33070.1"/>
    <property type="molecule type" value="Genomic_DNA"/>
</dbReference>
<keyword evidence="4" id="KW-0132">Cell division</keyword>
<dbReference type="GO" id="GO:0051301">
    <property type="term" value="P:cell division"/>
    <property type="evidence" value="ECO:0007669"/>
    <property type="project" value="UniProtKB-KW"/>
</dbReference>
<evidence type="ECO:0000256" key="3">
    <source>
        <dbReference type="ARBA" id="ARBA00022490"/>
    </source>
</evidence>
<dbReference type="GO" id="GO:0031110">
    <property type="term" value="P:regulation of microtubule polymerization or depolymerization"/>
    <property type="evidence" value="ECO:0007669"/>
    <property type="project" value="UniProtKB-ARBA"/>
</dbReference>
<evidence type="ECO:0000256" key="8">
    <source>
        <dbReference type="ARBA" id="ARBA00023212"/>
    </source>
</evidence>
<evidence type="ECO:0000256" key="5">
    <source>
        <dbReference type="ARBA" id="ARBA00022701"/>
    </source>
</evidence>
<keyword evidence="6" id="KW-0677">Repeat</keyword>
<dbReference type="GO" id="GO:0005819">
    <property type="term" value="C:spindle"/>
    <property type="evidence" value="ECO:0007669"/>
    <property type="project" value="UniProtKB-SubCell"/>
</dbReference>
<dbReference type="Pfam" id="PF12348">
    <property type="entry name" value="CLASP_N"/>
    <property type="match status" value="1"/>
</dbReference>
<evidence type="ECO:0000256" key="7">
    <source>
        <dbReference type="ARBA" id="ARBA00022776"/>
    </source>
</evidence>
<dbReference type="Gene3D" id="1.25.10.10">
    <property type="entry name" value="Leucine-rich Repeat Variant"/>
    <property type="match status" value="3"/>
</dbReference>
<dbReference type="InterPro" id="IPR011989">
    <property type="entry name" value="ARM-like"/>
</dbReference>
<sequence>MLSDIEENVLRKLESNDSRFIIESIDELQKSILFKDPGKINHQRLIEILKIQLKTSSYEILINVLKLVQFIAQIQNYNIQKPLIELVPSLLDKCVDARPSIRKEAIHTIQKIASNATEECSIVSVLINQGCENEDWKYRKATIEIIKDIGCYLNDKDIEYIIKNVIPLLNDVSDMVKTATINCLKHFHSLIEQEYFDEIIARSNIQLFEKYHEQIVQSKVGLNISNLKNDVKAQKHDFKQSLDISKSTSRPPTGKRVSIHTNGNVESLLDDFGKLEIKDRSEKMEKIHNMIKNSKDAHQLTLQLKSSVEDIFESLLSFSEDHNFKISMLAFSSLNELVVKLETSINKHLAIFVPRILTKLGDSKTLIKQLIFRILNYLLKSQSANCILPFVFQKFQDSNYKVREESVNVFIVTALSTKINEINLKEAINNLTFLLKDERTRVRFVATEAIAVLGKKYGSETVLDIMENVGVDEGILFVIRLRFENQCLPTLSSDGTLDHIAMRSQSVSRPASVEISELAKKEEIRREEIVESLRKVTENNVTKSVYFESENRRISTSNPSKRSTPVSVQIDENSKGVPFRFNSYMSSAPVQKNSITLEEEKKRSVSIRAESCSVPQIHNKPKNEIKVDEFCSIEEAKGYWKEGSKIRKDDEKKRTKEIHKVSLMTENKKNIKEIIKDIKSSDDWQVKAQGLVELERGIQDEPFSGNFSVKEVCLVLIECMLNLRSQVSKAAISATGQAAVHLNKHLDLELDALVGTLFKKSLDGNNFIQDQVNKTLALLCENVSKNRLLVSVLHHSEQKSVVVRLKVVTCIEKIVCDQPVSNLSKILKNIDNEKLVQTLSNFVFDGNQAIRKSARNSLCQLNTNIDVVKLLEKSHSISSYKVKEIKQILENHPIVKIGNFSI</sequence>
<evidence type="ECO:0000313" key="11">
    <source>
        <dbReference type="EMBL" id="EPZ33070.1"/>
    </source>
</evidence>
<keyword evidence="12" id="KW-1185">Reference proteome</keyword>
<feature type="domain" description="TOG" evidence="10">
    <location>
        <begin position="1"/>
        <end position="221"/>
    </location>
</feature>